<dbReference type="SUPFAM" id="SSF54285">
    <property type="entry name" value="MoaD/ThiS"/>
    <property type="match status" value="1"/>
</dbReference>
<comment type="function">
    <text evidence="5">Acts as a sulfur carrier required for molybdopterin biosynthesis. Component of the molybdopterin synthase complex that catalyzes the conversion of precursor Z into molybdopterin by mediating the incorporation of 2 sulfur atoms into precursor Z to generate a dithiolene group. In the complex, serves as sulfur donor by being thiocarboxylated (-COSH) at its C-terminus by by the MOCS3 homolog. After interaction with MOCS2B, the sulfur is then transferred to precursor Z to form molybdopterin.</text>
</comment>
<keyword evidence="3 5" id="KW-0547">Nucleotide-binding</keyword>
<dbReference type="STRING" id="5786.F0ZGL6"/>
<sequence>MDKFEILLFAKAKEVVGNKTSIVVELPKGKNTTLHLISQLKTLHPEIIPILDISLLAVNQEYVERGRDIEINSKDEIAIIPPVSGG</sequence>
<feature type="modified residue" description="1-thioglycine; alternate" evidence="5">
    <location>
        <position position="86"/>
    </location>
</feature>
<evidence type="ECO:0000313" key="6">
    <source>
        <dbReference type="EMBL" id="EGC36926.1"/>
    </source>
</evidence>
<protein>
    <recommendedName>
        <fullName evidence="5">Molybdopterin synthase sulfur carrier subunit</fullName>
    </recommendedName>
    <alternativeName>
        <fullName evidence="5">Molybdenum cofactor synthesis protein 2 small subunit</fullName>
    </alternativeName>
    <alternativeName>
        <fullName evidence="5">Molybdenum cofactor synthesis protein 2A</fullName>
        <shortName evidence="5">MOCS2A</shortName>
    </alternativeName>
    <alternativeName>
        <fullName evidence="5">Sulfur carrier protein MOCS2A</fullName>
    </alternativeName>
</protein>
<dbReference type="GO" id="GO:0006777">
    <property type="term" value="P:Mo-molybdopterin cofactor biosynthetic process"/>
    <property type="evidence" value="ECO:0000318"/>
    <property type="project" value="GO_Central"/>
</dbReference>
<proteinExistence type="inferred from homology"/>
<evidence type="ECO:0000256" key="3">
    <source>
        <dbReference type="ARBA" id="ARBA00022741"/>
    </source>
</evidence>
<dbReference type="Proteomes" id="UP000001064">
    <property type="component" value="Unassembled WGS sequence"/>
</dbReference>
<dbReference type="UniPathway" id="UPA00344"/>
<dbReference type="GO" id="GO:1990133">
    <property type="term" value="C:molybdopterin adenylyltransferase complex"/>
    <property type="evidence" value="ECO:0000318"/>
    <property type="project" value="GO_Central"/>
</dbReference>
<dbReference type="EMBL" id="GL871013">
    <property type="protein sequence ID" value="EGC36926.1"/>
    <property type="molecule type" value="Genomic_DNA"/>
</dbReference>
<name>F0ZGL6_DICPU</name>
<dbReference type="InterPro" id="IPR016155">
    <property type="entry name" value="Mopterin_synth/thiamin_S_b"/>
</dbReference>
<keyword evidence="2 5" id="KW-0597">Phosphoprotein</keyword>
<dbReference type="KEGG" id="dpp:DICPUDRAFT_31066"/>
<dbReference type="OrthoDB" id="5531344at2759"/>
<dbReference type="OMA" id="INCEYIE"/>
<keyword evidence="7" id="KW-1185">Reference proteome</keyword>
<dbReference type="GO" id="GO:0000166">
    <property type="term" value="F:nucleotide binding"/>
    <property type="evidence" value="ECO:0007669"/>
    <property type="project" value="UniProtKB-KW"/>
</dbReference>
<evidence type="ECO:0000256" key="2">
    <source>
        <dbReference type="ARBA" id="ARBA00022553"/>
    </source>
</evidence>
<dbReference type="GeneID" id="10503963"/>
<reference evidence="7" key="1">
    <citation type="journal article" date="2011" name="Genome Biol.">
        <title>Comparative genomics of the social amoebae Dictyostelium discoideum and Dictyostelium purpureum.</title>
        <authorList>
            <consortium name="US DOE Joint Genome Institute (JGI-PGF)"/>
            <person name="Sucgang R."/>
            <person name="Kuo A."/>
            <person name="Tian X."/>
            <person name="Salerno W."/>
            <person name="Parikh A."/>
            <person name="Feasley C.L."/>
            <person name="Dalin E."/>
            <person name="Tu H."/>
            <person name="Huang E."/>
            <person name="Barry K."/>
            <person name="Lindquist E."/>
            <person name="Shapiro H."/>
            <person name="Bruce D."/>
            <person name="Schmutz J."/>
            <person name="Salamov A."/>
            <person name="Fey P."/>
            <person name="Gaudet P."/>
            <person name="Anjard C."/>
            <person name="Babu M.M."/>
            <person name="Basu S."/>
            <person name="Bushmanova Y."/>
            <person name="van der Wel H."/>
            <person name="Katoh-Kurasawa M."/>
            <person name="Dinh C."/>
            <person name="Coutinho P.M."/>
            <person name="Saito T."/>
            <person name="Elias M."/>
            <person name="Schaap P."/>
            <person name="Kay R.R."/>
            <person name="Henrissat B."/>
            <person name="Eichinger L."/>
            <person name="Rivero F."/>
            <person name="Putnam N.H."/>
            <person name="West C.M."/>
            <person name="Loomis W.F."/>
            <person name="Chisholm R.L."/>
            <person name="Shaulsky G."/>
            <person name="Strassmann J.E."/>
            <person name="Queller D.C."/>
            <person name="Kuspa A."/>
            <person name="Grigoriev I.V."/>
        </authorList>
    </citation>
    <scope>NUCLEOTIDE SEQUENCE [LARGE SCALE GENOMIC DNA]</scope>
    <source>
        <strain evidence="7">QSDP1</strain>
    </source>
</reference>
<dbReference type="InterPro" id="IPR003749">
    <property type="entry name" value="ThiS/MoaD-like"/>
</dbReference>
<evidence type="ECO:0000313" key="7">
    <source>
        <dbReference type="Proteomes" id="UP000001064"/>
    </source>
</evidence>
<feature type="modified residue" description="Glycyl adenylate; alternate" evidence="5">
    <location>
        <position position="86"/>
    </location>
</feature>
<dbReference type="PANTHER" id="PTHR33359">
    <property type="entry name" value="MOLYBDOPTERIN SYNTHASE SULFUR CARRIER SUBUNIT"/>
    <property type="match status" value="1"/>
</dbReference>
<dbReference type="PANTHER" id="PTHR33359:SF1">
    <property type="entry name" value="MOLYBDOPTERIN SYNTHASE SULFUR CARRIER SUBUNIT"/>
    <property type="match status" value="1"/>
</dbReference>
<evidence type="ECO:0000256" key="4">
    <source>
        <dbReference type="ARBA" id="ARBA00023150"/>
    </source>
</evidence>
<dbReference type="AlphaFoldDB" id="F0ZGL6"/>
<comment type="subcellular location">
    <subcellularLocation>
        <location evidence="5">Cytoplasm</location>
    </subcellularLocation>
</comment>
<dbReference type="VEuPathDB" id="AmoebaDB:DICPUDRAFT_31066"/>
<dbReference type="HAMAP" id="MF_03051">
    <property type="entry name" value="MOCS2A"/>
    <property type="match status" value="1"/>
</dbReference>
<keyword evidence="4 5" id="KW-0501">Molybdenum cofactor biosynthesis</keyword>
<dbReference type="RefSeq" id="XP_003286569.1">
    <property type="nucleotide sequence ID" value="XM_003286521.1"/>
</dbReference>
<dbReference type="InterPro" id="IPR028887">
    <property type="entry name" value="MOCS2A_euk"/>
</dbReference>
<comment type="PTM">
    <text evidence="5">C-terminal thiocarboxylation occurs in 2 steps, it is first acyl-adenylated (-COAMP) via the hesA/moeB/thiF part of the MOCS3 homolog, then thiocarboxylated (-COSH) via the rhodanese domain of the MOCS3 homolog.</text>
</comment>
<dbReference type="GO" id="GO:0030366">
    <property type="term" value="F:molybdopterin synthase activity"/>
    <property type="evidence" value="ECO:0007669"/>
    <property type="project" value="UniProtKB-UniRule"/>
</dbReference>
<dbReference type="eggNOG" id="ENOG502RSQ4">
    <property type="taxonomic scope" value="Eukaryota"/>
</dbReference>
<comment type="similarity">
    <text evidence="5">Belongs to the MoaD family. MOCS2A subfamily.</text>
</comment>
<comment type="pathway">
    <text evidence="5">Cofactor biosynthesis; molybdopterin biosynthesis.</text>
</comment>
<evidence type="ECO:0000256" key="5">
    <source>
        <dbReference type="HAMAP-Rule" id="MF_03051"/>
    </source>
</evidence>
<dbReference type="Gene3D" id="3.10.20.30">
    <property type="match status" value="1"/>
</dbReference>
<dbReference type="Pfam" id="PF02597">
    <property type="entry name" value="ThiS"/>
    <property type="match status" value="1"/>
</dbReference>
<dbReference type="CDD" id="cd00754">
    <property type="entry name" value="Ubl_MoaD"/>
    <property type="match status" value="1"/>
</dbReference>
<dbReference type="InterPro" id="IPR044672">
    <property type="entry name" value="MOCS2A"/>
</dbReference>
<comment type="subunit">
    <text evidence="5">Heterotetramer; composed of 2 small (MOCS2A) and 2 large (MOCS2B) subunits.</text>
</comment>
<keyword evidence="1 5" id="KW-0963">Cytoplasm</keyword>
<dbReference type="InterPro" id="IPR012675">
    <property type="entry name" value="Beta-grasp_dom_sf"/>
</dbReference>
<dbReference type="InParanoid" id="F0ZGL6"/>
<evidence type="ECO:0000256" key="1">
    <source>
        <dbReference type="ARBA" id="ARBA00022490"/>
    </source>
</evidence>
<organism evidence="6 7">
    <name type="scientific">Dictyostelium purpureum</name>
    <name type="common">Slime mold</name>
    <dbReference type="NCBI Taxonomy" id="5786"/>
    <lineage>
        <taxon>Eukaryota</taxon>
        <taxon>Amoebozoa</taxon>
        <taxon>Evosea</taxon>
        <taxon>Eumycetozoa</taxon>
        <taxon>Dictyostelia</taxon>
        <taxon>Dictyosteliales</taxon>
        <taxon>Dictyosteliaceae</taxon>
        <taxon>Dictyostelium</taxon>
    </lineage>
</organism>
<gene>
    <name evidence="6" type="ORF">DICPUDRAFT_31066</name>
</gene>
<dbReference type="FunCoup" id="F0ZGL6">
    <property type="interactions" value="132"/>
</dbReference>
<accession>F0ZGL6</accession>
<dbReference type="GO" id="GO:1990140">
    <property type="term" value="C:molybdopterin synthase complex"/>
    <property type="evidence" value="ECO:0007669"/>
    <property type="project" value="UniProtKB-UniRule"/>
</dbReference>